<feature type="transmembrane region" description="Helical" evidence="1">
    <location>
        <begin position="136"/>
        <end position="158"/>
    </location>
</feature>
<dbReference type="CDD" id="cd00637">
    <property type="entry name" value="7tm_classA_rhodopsin-like"/>
    <property type="match status" value="1"/>
</dbReference>
<feature type="transmembrane region" description="Helical" evidence="1">
    <location>
        <begin position="178"/>
        <end position="203"/>
    </location>
</feature>
<dbReference type="OMA" id="ITVRACF"/>
<dbReference type="WBParaSite" id="HPLM_0000851301-mRNA-1">
    <property type="protein sequence ID" value="HPLM_0000851301-mRNA-1"/>
    <property type="gene ID" value="HPLM_0000851301"/>
</dbReference>
<dbReference type="PANTHER" id="PTHR23360:SF69">
    <property type="entry name" value="G-PROTEIN COUPLED RECEPTORS FAMILY 1 PROFILE DOMAIN-CONTAINING PROTEIN-RELATED"/>
    <property type="match status" value="1"/>
</dbReference>
<name>A0A158QMI4_HAEPC</name>
<dbReference type="Gene3D" id="1.20.1070.10">
    <property type="entry name" value="Rhodopsin 7-helix transmembrane proteins"/>
    <property type="match status" value="1"/>
</dbReference>
<protein>
    <submittedName>
        <fullName evidence="4">G_PROTEIN_RECEP_F1_2 domain-containing protein</fullName>
    </submittedName>
</protein>
<evidence type="ECO:0000256" key="1">
    <source>
        <dbReference type="SAM" id="Phobius"/>
    </source>
</evidence>
<dbReference type="PANTHER" id="PTHR23360">
    <property type="entry name" value="G-PROTEIN COUPLED RECEPTORS FAMILY 1 PROFILE DOMAIN-CONTAINING PROTEIN-RELATED"/>
    <property type="match status" value="1"/>
</dbReference>
<sequence>MADLTVNIGPTTFMCILYVVLGIVSVFCNILNLMTWLTNRELRRKYVYLIALDASELVNAISYILVGSGRGLALIGGYLASPIIVRQCFFEKYWPHSLILGTELPAFVIILISCERLCAILSPAMYNRIFLGHSKIALLAMVPIAGLISVTIGGLSTIGSAGDIVATTQHCAIISSTAIWYSTFHFVFIVFAYVVSFISIFTVRRISRKYSQGKIGGDSRMGVMLIITGSSIILIGSESIVMLFIRWNVMKFSDMVVAITYAMPGFLSILNTVINLIFRPEFRNQLFHIIGVGSGPHASRSAWASKTMAPTRMKPSPTVQTVPS</sequence>
<keyword evidence="1" id="KW-0472">Membrane</keyword>
<feature type="transmembrane region" description="Helical" evidence="1">
    <location>
        <begin position="104"/>
        <end position="124"/>
    </location>
</feature>
<feature type="transmembrane region" description="Helical" evidence="1">
    <location>
        <begin position="16"/>
        <end position="34"/>
    </location>
</feature>
<proteinExistence type="predicted"/>
<reference evidence="4" key="1">
    <citation type="submission" date="2016-04" db="UniProtKB">
        <authorList>
            <consortium name="WormBaseParasite"/>
        </authorList>
    </citation>
    <scope>IDENTIFICATION</scope>
</reference>
<dbReference type="AlphaFoldDB" id="A0A158QMI4"/>
<accession>A0A158QMI4</accession>
<dbReference type="InterPro" id="IPR047130">
    <property type="entry name" value="7TM_GPCR_Srsx_nematod"/>
</dbReference>
<gene>
    <name evidence="2" type="ORF">HPLM_LOCUS8505</name>
</gene>
<feature type="transmembrane region" description="Helical" evidence="1">
    <location>
        <begin position="257"/>
        <end position="278"/>
    </location>
</feature>
<evidence type="ECO:0000313" key="3">
    <source>
        <dbReference type="Proteomes" id="UP000268014"/>
    </source>
</evidence>
<dbReference type="Proteomes" id="UP000268014">
    <property type="component" value="Unassembled WGS sequence"/>
</dbReference>
<dbReference type="OrthoDB" id="5862640at2759"/>
<keyword evidence="3" id="KW-1185">Reference proteome</keyword>
<keyword evidence="1" id="KW-1133">Transmembrane helix</keyword>
<organism evidence="4">
    <name type="scientific">Haemonchus placei</name>
    <name type="common">Barber's pole worm</name>
    <dbReference type="NCBI Taxonomy" id="6290"/>
    <lineage>
        <taxon>Eukaryota</taxon>
        <taxon>Metazoa</taxon>
        <taxon>Ecdysozoa</taxon>
        <taxon>Nematoda</taxon>
        <taxon>Chromadorea</taxon>
        <taxon>Rhabditida</taxon>
        <taxon>Rhabditina</taxon>
        <taxon>Rhabditomorpha</taxon>
        <taxon>Strongyloidea</taxon>
        <taxon>Trichostrongylidae</taxon>
        <taxon>Haemonchus</taxon>
    </lineage>
</organism>
<reference evidence="2 3" key="2">
    <citation type="submission" date="2018-11" db="EMBL/GenBank/DDBJ databases">
        <authorList>
            <consortium name="Pathogen Informatics"/>
        </authorList>
    </citation>
    <scope>NUCLEOTIDE SEQUENCE [LARGE SCALE GENOMIC DNA]</scope>
    <source>
        <strain evidence="2 3">MHpl1</strain>
    </source>
</reference>
<evidence type="ECO:0000313" key="2">
    <source>
        <dbReference type="EMBL" id="VDO35064.1"/>
    </source>
</evidence>
<feature type="transmembrane region" description="Helical" evidence="1">
    <location>
        <begin position="223"/>
        <end position="245"/>
    </location>
</feature>
<keyword evidence="1" id="KW-0812">Transmembrane</keyword>
<evidence type="ECO:0000313" key="4">
    <source>
        <dbReference type="WBParaSite" id="HPLM_0000851301-mRNA-1"/>
    </source>
</evidence>
<dbReference type="SUPFAM" id="SSF81321">
    <property type="entry name" value="Family A G protein-coupled receptor-like"/>
    <property type="match status" value="1"/>
</dbReference>
<dbReference type="EMBL" id="UZAF01016876">
    <property type="protein sequence ID" value="VDO35064.1"/>
    <property type="molecule type" value="Genomic_DNA"/>
</dbReference>